<reference evidence="12 13" key="2">
    <citation type="journal article" date="2016" name="ISME J.">
        <title>Characterization of the first cultured representative of Verrucomicrobia subdivision 5 indicates the proposal of a novel phylum.</title>
        <authorList>
            <person name="Spring S."/>
            <person name="Bunk B."/>
            <person name="Sproer C."/>
            <person name="Schumann P."/>
            <person name="Rohde M."/>
            <person name="Tindall B.J."/>
            <person name="Klenk H.P."/>
        </authorList>
    </citation>
    <scope>NUCLEOTIDE SEQUENCE [LARGE SCALE GENOMIC DNA]</scope>
    <source>
        <strain evidence="12 13">L21-Fru-AB</strain>
    </source>
</reference>
<comment type="subunit">
    <text evidence="5 8">Homododecamer.</text>
</comment>
<feature type="active site" description="Proton acceptor" evidence="8 9">
    <location>
        <position position="22"/>
    </location>
</feature>
<feature type="binding site" evidence="8 10">
    <location>
        <position position="118"/>
    </location>
    <ligand>
        <name>substrate</name>
    </ligand>
</feature>
<evidence type="ECO:0000256" key="9">
    <source>
        <dbReference type="PIRSR" id="PIRSR001399-1"/>
    </source>
</evidence>
<evidence type="ECO:0000256" key="10">
    <source>
        <dbReference type="PIRSR" id="PIRSR001399-2"/>
    </source>
</evidence>
<comment type="catalytic activity">
    <reaction evidence="1 8">
        <text>3-dehydroquinate = 3-dehydroshikimate + H2O</text>
        <dbReference type="Rhea" id="RHEA:21096"/>
        <dbReference type="ChEBI" id="CHEBI:15377"/>
        <dbReference type="ChEBI" id="CHEBI:16630"/>
        <dbReference type="ChEBI" id="CHEBI:32364"/>
        <dbReference type="EC" id="4.2.1.10"/>
    </reaction>
</comment>
<evidence type="ECO:0000256" key="3">
    <source>
        <dbReference type="ARBA" id="ARBA00004902"/>
    </source>
</evidence>
<evidence type="ECO:0000256" key="8">
    <source>
        <dbReference type="HAMAP-Rule" id="MF_00169"/>
    </source>
</evidence>
<protein>
    <recommendedName>
        <fullName evidence="6 8">3-dehydroquinate dehydratase</fullName>
        <shortName evidence="8">3-dehydroquinase</shortName>
        <ecNumber evidence="6 8">4.2.1.10</ecNumber>
    </recommendedName>
    <alternativeName>
        <fullName evidence="8">Type II DHQase</fullName>
    </alternativeName>
</protein>
<dbReference type="NCBIfam" id="NF003805">
    <property type="entry name" value="PRK05395.1-2"/>
    <property type="match status" value="1"/>
</dbReference>
<keyword evidence="13" id="KW-1185">Reference proteome</keyword>
<dbReference type="NCBIfam" id="TIGR01088">
    <property type="entry name" value="aroQ"/>
    <property type="match status" value="1"/>
</dbReference>
<evidence type="ECO:0000256" key="11">
    <source>
        <dbReference type="PIRSR" id="PIRSR001399-3"/>
    </source>
</evidence>
<dbReference type="PANTHER" id="PTHR21272">
    <property type="entry name" value="CATABOLIC 3-DEHYDROQUINASE"/>
    <property type="match status" value="1"/>
</dbReference>
<dbReference type="STRING" id="1307763.L21SP4_00621"/>
<sequence>MNILVLNGPNLQLLGTREPELYGVETLESIRTRMEERAGELAEQLDEPIGLEFRQSNHEGDLVDWIGAAPGQADGLVINPAAYTHTSLALADALKAVADRVPAVEVHLTSIQAREPVRHASLTAPACIGQIAGFGGLGYVLALEALVDALSST</sequence>
<dbReference type="PROSITE" id="PS01029">
    <property type="entry name" value="DEHYDROQUINASE_II"/>
    <property type="match status" value="1"/>
</dbReference>
<keyword evidence="8" id="KW-0057">Aromatic amino acid biosynthesis</keyword>
<feature type="binding site" evidence="8 10">
    <location>
        <begin position="108"/>
        <end position="109"/>
    </location>
    <ligand>
        <name>substrate</name>
    </ligand>
</feature>
<dbReference type="NCBIfam" id="NF003806">
    <property type="entry name" value="PRK05395.1-3"/>
    <property type="match status" value="1"/>
</dbReference>
<dbReference type="CDD" id="cd00466">
    <property type="entry name" value="DHQase_II"/>
    <property type="match status" value="1"/>
</dbReference>
<dbReference type="Proteomes" id="UP000035268">
    <property type="component" value="Chromosome"/>
</dbReference>
<dbReference type="PIRSF" id="PIRSF001399">
    <property type="entry name" value="DHquinase_II"/>
    <property type="match status" value="1"/>
</dbReference>
<dbReference type="Pfam" id="PF01220">
    <property type="entry name" value="DHquinase_II"/>
    <property type="match status" value="1"/>
</dbReference>
<evidence type="ECO:0000256" key="5">
    <source>
        <dbReference type="ARBA" id="ARBA00011193"/>
    </source>
</evidence>
<dbReference type="GO" id="GO:0019631">
    <property type="term" value="P:quinate catabolic process"/>
    <property type="evidence" value="ECO:0007669"/>
    <property type="project" value="TreeGrafter"/>
</dbReference>
<dbReference type="NCBIfam" id="NF003807">
    <property type="entry name" value="PRK05395.1-4"/>
    <property type="match status" value="1"/>
</dbReference>
<dbReference type="GO" id="GO:0009073">
    <property type="term" value="P:aromatic amino acid family biosynthetic process"/>
    <property type="evidence" value="ECO:0007669"/>
    <property type="project" value="UniProtKB-KW"/>
</dbReference>
<dbReference type="GO" id="GO:0008652">
    <property type="term" value="P:amino acid biosynthetic process"/>
    <property type="evidence" value="ECO:0007669"/>
    <property type="project" value="UniProtKB-KW"/>
</dbReference>
<feature type="site" description="Transition state stabilizer" evidence="8 11">
    <location>
        <position position="17"/>
    </location>
</feature>
<evidence type="ECO:0000256" key="1">
    <source>
        <dbReference type="ARBA" id="ARBA00001864"/>
    </source>
</evidence>
<comment type="function">
    <text evidence="2 8">Catalyzes a trans-dehydration via an enolate intermediate.</text>
</comment>
<dbReference type="SUPFAM" id="SSF52304">
    <property type="entry name" value="Type II 3-dehydroquinate dehydratase"/>
    <property type="match status" value="1"/>
</dbReference>
<keyword evidence="8" id="KW-0028">Amino-acid biosynthesis</keyword>
<evidence type="ECO:0000313" key="13">
    <source>
        <dbReference type="Proteomes" id="UP000035268"/>
    </source>
</evidence>
<dbReference type="InterPro" id="IPR036441">
    <property type="entry name" value="DHquinase_II_sf"/>
</dbReference>
<feature type="binding site" evidence="8 10">
    <location>
        <position position="79"/>
    </location>
    <ligand>
        <name>substrate</name>
    </ligand>
</feature>
<evidence type="ECO:0000256" key="7">
    <source>
        <dbReference type="ARBA" id="ARBA00023239"/>
    </source>
</evidence>
<organism evidence="12 13">
    <name type="scientific">Kiritimatiella glycovorans</name>
    <dbReference type="NCBI Taxonomy" id="1307763"/>
    <lineage>
        <taxon>Bacteria</taxon>
        <taxon>Pseudomonadati</taxon>
        <taxon>Kiritimatiellota</taxon>
        <taxon>Kiritimatiellia</taxon>
        <taxon>Kiritimatiellales</taxon>
        <taxon>Kiritimatiellaceae</taxon>
        <taxon>Kiritimatiella</taxon>
    </lineage>
</organism>
<dbReference type="KEGG" id="vbl:L21SP4_00621"/>
<evidence type="ECO:0000256" key="6">
    <source>
        <dbReference type="ARBA" id="ARBA00012060"/>
    </source>
</evidence>
<keyword evidence="7 8" id="KW-0456">Lyase</keyword>
<evidence type="ECO:0000256" key="2">
    <source>
        <dbReference type="ARBA" id="ARBA00003924"/>
    </source>
</evidence>
<dbReference type="AlphaFoldDB" id="A0A0G3EGH8"/>
<comment type="pathway">
    <text evidence="3 8">Metabolic intermediate biosynthesis; chorismate biosynthesis; chorismate from D-erythrose 4-phosphate and phosphoenolpyruvate: step 3/7.</text>
</comment>
<comment type="similarity">
    <text evidence="4 8">Belongs to the type-II 3-dehydroquinase family.</text>
</comment>
<feature type="binding site" evidence="8 10">
    <location>
        <position position="85"/>
    </location>
    <ligand>
        <name>substrate</name>
    </ligand>
</feature>
<dbReference type="PATRIC" id="fig|1609981.3.peg.645"/>
<dbReference type="RefSeq" id="WP_052881277.1">
    <property type="nucleotide sequence ID" value="NZ_CP010904.1"/>
</dbReference>
<dbReference type="Gene3D" id="3.40.50.9100">
    <property type="entry name" value="Dehydroquinase, class II"/>
    <property type="match status" value="1"/>
</dbReference>
<dbReference type="GO" id="GO:0009423">
    <property type="term" value="P:chorismate biosynthetic process"/>
    <property type="evidence" value="ECO:0007669"/>
    <property type="project" value="UniProtKB-UniRule"/>
</dbReference>
<feature type="active site" description="Proton donor" evidence="8 9">
    <location>
        <position position="107"/>
    </location>
</feature>
<name>A0A0G3EGH8_9BACT</name>
<dbReference type="GO" id="GO:0003855">
    <property type="term" value="F:3-dehydroquinate dehydratase activity"/>
    <property type="evidence" value="ECO:0007669"/>
    <property type="project" value="UniProtKB-UniRule"/>
</dbReference>
<dbReference type="UniPathway" id="UPA00053">
    <property type="reaction ID" value="UER00086"/>
</dbReference>
<accession>A0A0G3EGH8</accession>
<dbReference type="HAMAP" id="MF_00169">
    <property type="entry name" value="AroQ"/>
    <property type="match status" value="1"/>
</dbReference>
<gene>
    <name evidence="8 12" type="primary">aroQ</name>
    <name evidence="12" type="ORF">L21SP4_00621</name>
</gene>
<proteinExistence type="inferred from homology"/>
<dbReference type="PANTHER" id="PTHR21272:SF3">
    <property type="entry name" value="CATABOLIC 3-DEHYDROQUINASE"/>
    <property type="match status" value="1"/>
</dbReference>
<reference evidence="13" key="1">
    <citation type="submission" date="2015-02" db="EMBL/GenBank/DDBJ databases">
        <title>Description and complete genome sequence of the first cultured representative of the subdivision 5 of the Verrucomicrobia phylum.</title>
        <authorList>
            <person name="Spring S."/>
            <person name="Bunk B."/>
            <person name="Sproer C."/>
            <person name="Klenk H.-P."/>
        </authorList>
    </citation>
    <scope>NUCLEOTIDE SEQUENCE [LARGE SCALE GENOMIC DNA]</scope>
    <source>
        <strain evidence="13">L21-Fru-AB</strain>
    </source>
</reference>
<dbReference type="InterPro" id="IPR018509">
    <property type="entry name" value="DHquinase_II_CS"/>
</dbReference>
<evidence type="ECO:0000256" key="4">
    <source>
        <dbReference type="ARBA" id="ARBA00011037"/>
    </source>
</evidence>
<dbReference type="InterPro" id="IPR001874">
    <property type="entry name" value="DHquinase_II"/>
</dbReference>
<evidence type="ECO:0000313" key="12">
    <source>
        <dbReference type="EMBL" id="AKJ63890.1"/>
    </source>
</evidence>
<dbReference type="EMBL" id="CP010904">
    <property type="protein sequence ID" value="AKJ63890.1"/>
    <property type="molecule type" value="Genomic_DNA"/>
</dbReference>
<dbReference type="OrthoDB" id="9790793at2"/>
<feature type="binding site" evidence="8 10">
    <location>
        <position position="92"/>
    </location>
    <ligand>
        <name>substrate</name>
    </ligand>
</feature>
<dbReference type="EC" id="4.2.1.10" evidence="6 8"/>